<name>A0ABY9IWI1_9ACTN</name>
<evidence type="ECO:0000259" key="1">
    <source>
        <dbReference type="SMART" id="SM00421"/>
    </source>
</evidence>
<dbReference type="InterPro" id="IPR036388">
    <property type="entry name" value="WH-like_DNA-bd_sf"/>
</dbReference>
<dbReference type="SMART" id="SM00421">
    <property type="entry name" value="HTH_LUXR"/>
    <property type="match status" value="1"/>
</dbReference>
<dbReference type="Gene3D" id="1.10.10.10">
    <property type="entry name" value="Winged helix-like DNA-binding domain superfamily/Winged helix DNA-binding domain"/>
    <property type="match status" value="2"/>
</dbReference>
<dbReference type="Pfam" id="PF01978">
    <property type="entry name" value="TrmB"/>
    <property type="match status" value="1"/>
</dbReference>
<dbReference type="InterPro" id="IPR000792">
    <property type="entry name" value="Tscrpt_reg_LuxR_C"/>
</dbReference>
<dbReference type="EMBL" id="CP120988">
    <property type="protein sequence ID" value="WLQ59655.1"/>
    <property type="molecule type" value="Genomic_DNA"/>
</dbReference>
<dbReference type="InterPro" id="IPR036390">
    <property type="entry name" value="WH_DNA-bd_sf"/>
</dbReference>
<dbReference type="InterPro" id="IPR016032">
    <property type="entry name" value="Sig_transdc_resp-reg_C-effctor"/>
</dbReference>
<keyword evidence="3" id="KW-1185">Reference proteome</keyword>
<dbReference type="SUPFAM" id="SSF46785">
    <property type="entry name" value="Winged helix' DNA-binding domain"/>
    <property type="match status" value="1"/>
</dbReference>
<accession>A0ABY9IWI1</accession>
<gene>
    <name evidence="2" type="ORF">P8A19_31395</name>
</gene>
<reference evidence="2 3" key="1">
    <citation type="submission" date="2023-03" db="EMBL/GenBank/DDBJ databases">
        <title>Isolation and description of six Streptomyces strains from soil environments, able to metabolize different microbial glucans.</title>
        <authorList>
            <person name="Widen T."/>
            <person name="Larsbrink J."/>
        </authorList>
    </citation>
    <scope>NUCLEOTIDE SEQUENCE [LARGE SCALE GENOMIC DNA]</scope>
    <source>
        <strain evidence="2 3">Alt2</strain>
    </source>
</reference>
<protein>
    <submittedName>
        <fullName evidence="2">Helix-turn-helix domain-containing protein</fullName>
    </submittedName>
</protein>
<dbReference type="RefSeq" id="WP_306069722.1">
    <property type="nucleotide sequence ID" value="NZ_CP120988.1"/>
</dbReference>
<organism evidence="2 3">
    <name type="scientific">Streptomyces poriferorum</name>
    <dbReference type="NCBI Taxonomy" id="2798799"/>
    <lineage>
        <taxon>Bacteria</taxon>
        <taxon>Bacillati</taxon>
        <taxon>Actinomycetota</taxon>
        <taxon>Actinomycetes</taxon>
        <taxon>Kitasatosporales</taxon>
        <taxon>Streptomycetaceae</taxon>
        <taxon>Streptomyces</taxon>
    </lineage>
</organism>
<dbReference type="PANTHER" id="PTHR34293:SF1">
    <property type="entry name" value="HTH-TYPE TRANSCRIPTIONAL REGULATOR TRMBL2"/>
    <property type="match status" value="1"/>
</dbReference>
<dbReference type="InterPro" id="IPR002831">
    <property type="entry name" value="Tscrpt_reg_TrmB_N"/>
</dbReference>
<sequence>MLETLGLSNAESQVYQLLVRAGRADADRIHYHLSLSAGHAAEAVDGLVEKGLVTVTDELPAQLIPSPPDIAGEVLLMARMNELKTARGALDRLAGEYHRAPRAEGTEGMAEVTSEAEVALRYQQIQRTARQEVVRFDAPPYLVSEPVNGVELERLAAGVTYRTVYDRMALERDGAQKEIRQYTEAGERARVLHHVPVKMIIVDGSTALLAVRTGASRRQTVVHIYAGPLLDALVALFEMAWESALPLHPTADQSRCDLAGEDIELLTLLLAGLTDLGIARQLRIGRRTVQRRVRELMDRAAASSRIELGWRAARLGWIVGPGDQVTPPESLPETHTRR</sequence>
<feature type="domain" description="HTH luxR-type" evidence="1">
    <location>
        <begin position="255"/>
        <end position="312"/>
    </location>
</feature>
<evidence type="ECO:0000313" key="3">
    <source>
        <dbReference type="Proteomes" id="UP001235744"/>
    </source>
</evidence>
<dbReference type="Proteomes" id="UP001235744">
    <property type="component" value="Chromosome"/>
</dbReference>
<evidence type="ECO:0000313" key="2">
    <source>
        <dbReference type="EMBL" id="WLQ59655.1"/>
    </source>
</evidence>
<proteinExistence type="predicted"/>
<dbReference type="InterPro" id="IPR051797">
    <property type="entry name" value="TrmB-like"/>
</dbReference>
<dbReference type="SUPFAM" id="SSF46894">
    <property type="entry name" value="C-terminal effector domain of the bipartite response regulators"/>
    <property type="match status" value="1"/>
</dbReference>
<dbReference type="PANTHER" id="PTHR34293">
    <property type="entry name" value="HTH-TYPE TRANSCRIPTIONAL REGULATOR TRMBL2"/>
    <property type="match status" value="1"/>
</dbReference>